<dbReference type="EMBL" id="JARJLO010000318">
    <property type="protein sequence ID" value="MDF3872859.1"/>
    <property type="molecule type" value="Genomic_DNA"/>
</dbReference>
<dbReference type="RefSeq" id="WP_236198250.1">
    <property type="nucleotide sequence ID" value="NZ_BQII01000071.1"/>
</dbReference>
<comment type="caution">
    <text evidence="2">The sequence shown here is derived from an EMBL/GenBank/DDBJ whole genome shotgun (WGS) entry which is preliminary data.</text>
</comment>
<accession>A0AAW6PW16</accession>
<protein>
    <submittedName>
        <fullName evidence="2">DUF1302 domain-containing protein</fullName>
    </submittedName>
</protein>
<proteinExistence type="predicted"/>
<feature type="region of interest" description="Disordered" evidence="1">
    <location>
        <begin position="128"/>
        <end position="147"/>
    </location>
</feature>
<reference evidence="2" key="1">
    <citation type="submission" date="2023-03" db="EMBL/GenBank/DDBJ databases">
        <title>Draft assemblies of triclosan tolerant bacteria isolated from returned activated sludge.</title>
        <authorList>
            <person name="Van Hamelsveld S."/>
        </authorList>
    </citation>
    <scope>NUCLEOTIDE SEQUENCE</scope>
    <source>
        <strain evidence="2">GW210012_S60</strain>
    </source>
</reference>
<evidence type="ECO:0000256" key="1">
    <source>
        <dbReference type="SAM" id="MobiDB-lite"/>
    </source>
</evidence>
<dbReference type="AlphaFoldDB" id="A0AAW6PW16"/>
<organism evidence="2 3">
    <name type="scientific">Pseudomonas putida</name>
    <name type="common">Arthrobacter siderocapsulatus</name>
    <dbReference type="NCBI Taxonomy" id="303"/>
    <lineage>
        <taxon>Bacteria</taxon>
        <taxon>Pseudomonadati</taxon>
        <taxon>Pseudomonadota</taxon>
        <taxon>Gammaproteobacteria</taxon>
        <taxon>Pseudomonadales</taxon>
        <taxon>Pseudomonadaceae</taxon>
        <taxon>Pseudomonas</taxon>
    </lineage>
</organism>
<gene>
    <name evidence="2" type="ORF">P3W50_20660</name>
</gene>
<dbReference type="Proteomes" id="UP001217741">
    <property type="component" value="Unassembled WGS sequence"/>
</dbReference>
<evidence type="ECO:0000313" key="2">
    <source>
        <dbReference type="EMBL" id="MDF3872859.1"/>
    </source>
</evidence>
<dbReference type="InterPro" id="IPR010727">
    <property type="entry name" value="DUF1302"/>
</dbReference>
<sequence>MTRRREKREPISICYRPTAVAAAVLLQCGPIMAMSIDTGNPDIELRWDNTVKYSSAFRLEDQSSALIDDNPAKNRNNINLDDGNRNFDKGLISNRLDLLSELDISYKQRFGARVSGAAWYDTVYNSSNDHDSPGRANHTSKSFDEFTSDTRDLHGRKAEILDAFVYANGDVGGLPVTVRLGKHTLLYGETLFFGANGIANAQSPVDLVKQLSVPNSQFKEIILPVNQISGQIQLKDNLALGAYYQLEFRESRVPAAGSYFSTSDLFDEGAENFLFAPGISAPRISDDKARDTGQFGVQLRWRPEALDTEFGVYAVRYHDKLFQAYLRPVGLPPPFGAGAPFPLNYQLVYPEDIKSYGASFSTSVGDFNVAGEASVRRNTPLVSAPEVDPSIDGSGGIGSRALYAVGNSAHANLSAIYSLKPGALWEGGSFIGEIAWNRRTSVTKNREALDPNSSRDAYGLRFVFEPQWFQVLPQLDLSMPIGLGYNPHGNSSVVQQFNGGTRKGGDFSIGLKGVYQQQWRIGLNYTHFLGNEGPALDGDVNLTFKQSLADRDFVSLSVQTTF</sequence>
<dbReference type="Pfam" id="PF06980">
    <property type="entry name" value="DUF1302"/>
    <property type="match status" value="1"/>
</dbReference>
<evidence type="ECO:0000313" key="3">
    <source>
        <dbReference type="Proteomes" id="UP001217741"/>
    </source>
</evidence>
<name>A0AAW6PW16_PSEPU</name>